<dbReference type="Proteomes" id="UP001138997">
    <property type="component" value="Unassembled WGS sequence"/>
</dbReference>
<dbReference type="InterPro" id="IPR024079">
    <property type="entry name" value="MetalloPept_cat_dom_sf"/>
</dbReference>
<dbReference type="EMBL" id="JAJOMB010000030">
    <property type="protein sequence ID" value="MCD5316459.1"/>
    <property type="molecule type" value="Genomic_DNA"/>
</dbReference>
<evidence type="ECO:0000313" key="1">
    <source>
        <dbReference type="EMBL" id="MCD5316459.1"/>
    </source>
</evidence>
<evidence type="ECO:0000313" key="2">
    <source>
        <dbReference type="Proteomes" id="UP001138997"/>
    </source>
</evidence>
<dbReference type="GO" id="GO:0008237">
    <property type="term" value="F:metallopeptidase activity"/>
    <property type="evidence" value="ECO:0007669"/>
    <property type="project" value="InterPro"/>
</dbReference>
<comment type="caution">
    <text evidence="1">The sequence shown here is derived from an EMBL/GenBank/DDBJ whole genome shotgun (WGS) entry which is preliminary data.</text>
</comment>
<reference evidence="1" key="1">
    <citation type="submission" date="2021-11" db="EMBL/GenBank/DDBJ databases">
        <title>Streptomyces corallinus and Kineosporia corallina sp. nov., two new coral-derived marine actinobacteria.</title>
        <authorList>
            <person name="Buangrab K."/>
            <person name="Sutthacheep M."/>
            <person name="Yeemin T."/>
            <person name="Harunari E."/>
            <person name="Igarashi Y."/>
            <person name="Sripreechasak P."/>
            <person name="Kanchanasin P."/>
            <person name="Tanasupawat S."/>
            <person name="Phongsopitanun W."/>
        </authorList>
    </citation>
    <scope>NUCLEOTIDE SEQUENCE</scope>
    <source>
        <strain evidence="1">JCM 31032</strain>
    </source>
</reference>
<sequence>MQDWNWYPFPLPGQAVFDWRRQRVAAVSRAPGNLDLFVIGYDKKLWSTYWSQATGWAPDWFPLPGQAVFDWEHQQIAAVSRAPGNLDLFVIGYDKKLWTTYWSDATGWAPEPFPLPGQAVFDWEHQQIAAVSRAPGNLDLFVIGYDKKLWSTYWSDQTGWAPEPFPLPGNDVFDWEHQQIAAVSRAPGNLDLFVIGYDKKLWSTYWSDQTGWAPGPFPLPGNDVFDWEHQQIAAVSRAPGNLDLFVIGYDQKLWSTYWSDQTGWAPGPFPLPGDAVFDWQRQKIAAVSRAPGNLDLFVIGYDQKLWSTYWSDQTGWAPGPFPLPGDAVFDWEHQQIAAVSRATLNLDLFLIGYDQHIWSTFWGESHASITKLIDNGPFGAKYTIAVVGDGFTAADQVAYNAAVDSLVTNGLFANDYFAANRGSFNLVRVNVNSVDSGVSTKTYDAAGTVTAKVDRNTAFGAVFNGDWAHCWVEDGPNTAAELDRVLNHLVPDRRIVMLLLNNPGFGGCGGGGRLTLPLGVTWSTVAHEFGHALGGLQDEYNNRNNNYTGTEPFAANATINTNRATLKWNWALAPTTPIPTGGNDYTPPKPAGWNDNQSVGLFEGGSGSFSTGIYRPVIDCRMRSNNPAFCPVCDRAMHAVTDPFATAPAPAGQEHLVATADSYIRLRVRSEAGRLSVVGAEQIDGPFVEPPPEDGALAHEVLVAGRSVAVGDIGDQAISRSFSEPNTPGPDEHHIYDPDDFEFVVRVPTDEFRAVAANDITIRVGRLAGREADRLNLLPRLRPEAAETEREESLNLGSADLPQALRAVLRE</sequence>
<dbReference type="AlphaFoldDB" id="A0A9X1NMW7"/>
<name>A0A9X1NMW7_9ACTN</name>
<dbReference type="Gene3D" id="3.40.390.10">
    <property type="entry name" value="Collagenase (Catalytic Domain)"/>
    <property type="match status" value="1"/>
</dbReference>
<protein>
    <submittedName>
        <fullName evidence="1">M64 family metallopeptidase</fullName>
    </submittedName>
</protein>
<dbReference type="Gene3D" id="2.120.10.70">
    <property type="entry name" value="Fucose-specific lectin"/>
    <property type="match status" value="1"/>
</dbReference>
<keyword evidence="2" id="KW-1185">Reference proteome</keyword>
<dbReference type="SUPFAM" id="SSF89372">
    <property type="entry name" value="Fucose-specific lectin"/>
    <property type="match status" value="2"/>
</dbReference>
<gene>
    <name evidence="1" type="ORF">LR394_36740</name>
</gene>
<dbReference type="Pfam" id="PF09471">
    <property type="entry name" value="Peptidase_M64"/>
    <property type="match status" value="2"/>
</dbReference>
<organism evidence="1 2">
    <name type="scientific">Kineosporia babensis</name>
    <dbReference type="NCBI Taxonomy" id="499548"/>
    <lineage>
        <taxon>Bacteria</taxon>
        <taxon>Bacillati</taxon>
        <taxon>Actinomycetota</taxon>
        <taxon>Actinomycetes</taxon>
        <taxon>Kineosporiales</taxon>
        <taxon>Kineosporiaceae</taxon>
        <taxon>Kineosporia</taxon>
    </lineage>
</organism>
<proteinExistence type="predicted"/>
<dbReference type="InterPro" id="IPR019026">
    <property type="entry name" value="Peptidase_M64_IgA"/>
</dbReference>
<accession>A0A9X1NMW7</accession>
<dbReference type="RefSeq" id="WP_231449310.1">
    <property type="nucleotide sequence ID" value="NZ_JAJOMB010000030.1"/>
</dbReference>